<dbReference type="InterPro" id="IPR012340">
    <property type="entry name" value="NA-bd_OB-fold"/>
</dbReference>
<accession>A0AAE1HU62</accession>
<reference evidence="1" key="1">
    <citation type="submission" date="2021-07" db="EMBL/GenBank/DDBJ databases">
        <authorList>
            <person name="Catto M.A."/>
            <person name="Jacobson A."/>
            <person name="Kennedy G."/>
            <person name="Labadie P."/>
            <person name="Hunt B.G."/>
            <person name="Srinivasan R."/>
        </authorList>
    </citation>
    <scope>NUCLEOTIDE SEQUENCE</scope>
    <source>
        <strain evidence="1">PL_HMW_Pooled</strain>
        <tissue evidence="1">Head</tissue>
    </source>
</reference>
<name>A0AAE1HU62_9NEOP</name>
<dbReference type="EMBL" id="JAHWGI010001289">
    <property type="protein sequence ID" value="KAK3927520.1"/>
    <property type="molecule type" value="Genomic_DNA"/>
</dbReference>
<dbReference type="AlphaFoldDB" id="A0AAE1HU62"/>
<protein>
    <submittedName>
        <fullName evidence="1">CST complex subunit STN1</fullName>
    </submittedName>
</protein>
<evidence type="ECO:0000313" key="2">
    <source>
        <dbReference type="Proteomes" id="UP001219518"/>
    </source>
</evidence>
<organism evidence="1 2">
    <name type="scientific">Frankliniella fusca</name>
    <dbReference type="NCBI Taxonomy" id="407009"/>
    <lineage>
        <taxon>Eukaryota</taxon>
        <taxon>Metazoa</taxon>
        <taxon>Ecdysozoa</taxon>
        <taxon>Arthropoda</taxon>
        <taxon>Hexapoda</taxon>
        <taxon>Insecta</taxon>
        <taxon>Pterygota</taxon>
        <taxon>Neoptera</taxon>
        <taxon>Paraneoptera</taxon>
        <taxon>Thysanoptera</taxon>
        <taxon>Terebrantia</taxon>
        <taxon>Thripoidea</taxon>
        <taxon>Thripidae</taxon>
        <taxon>Frankliniella</taxon>
    </lineage>
</organism>
<gene>
    <name evidence="1" type="ORF">KUF71_015805</name>
</gene>
<dbReference type="Gene3D" id="2.40.50.140">
    <property type="entry name" value="Nucleic acid-binding proteins"/>
    <property type="match status" value="1"/>
</dbReference>
<evidence type="ECO:0000313" key="1">
    <source>
        <dbReference type="EMBL" id="KAK3927520.1"/>
    </source>
</evidence>
<proteinExistence type="predicted"/>
<comment type="caution">
    <text evidence="1">The sequence shown here is derived from an EMBL/GenBank/DDBJ whole genome shotgun (WGS) entry which is preliminary data.</text>
</comment>
<keyword evidence="2" id="KW-1185">Reference proteome</keyword>
<dbReference type="Proteomes" id="UP001219518">
    <property type="component" value="Unassembled WGS sequence"/>
</dbReference>
<sequence length="121" mass="13730">MLTVDDCTGEILCRHNHHCEKNLRVNNEIEELQDMVAAKNFQEATECGAAMESILEVVFKKNKISMNPLEQGDCAHLQGFIGDFFGTREIWAFKLHKVSSKADEVDRVFEVSALYSSVYSQ</sequence>
<reference evidence="1" key="2">
    <citation type="journal article" date="2023" name="BMC Genomics">
        <title>Pest status, molecular evolution, and epigenetic factors derived from the genome assembly of Frankliniella fusca, a thysanopteran phytovirus vector.</title>
        <authorList>
            <person name="Catto M.A."/>
            <person name="Labadie P.E."/>
            <person name="Jacobson A.L."/>
            <person name="Kennedy G.G."/>
            <person name="Srinivasan R."/>
            <person name="Hunt B.G."/>
        </authorList>
    </citation>
    <scope>NUCLEOTIDE SEQUENCE</scope>
    <source>
        <strain evidence="1">PL_HMW_Pooled</strain>
    </source>
</reference>